<proteinExistence type="predicted"/>
<reference evidence="2 3" key="1">
    <citation type="submission" date="2019-02" db="EMBL/GenBank/DDBJ databases">
        <title>Deep-cultivation of Planctomycetes and their phenomic and genomic characterization uncovers novel biology.</title>
        <authorList>
            <person name="Wiegand S."/>
            <person name="Jogler M."/>
            <person name="Boedeker C."/>
            <person name="Pinto D."/>
            <person name="Vollmers J."/>
            <person name="Rivas-Marin E."/>
            <person name="Kohn T."/>
            <person name="Peeters S.H."/>
            <person name="Heuer A."/>
            <person name="Rast P."/>
            <person name="Oberbeckmann S."/>
            <person name="Bunk B."/>
            <person name="Jeske O."/>
            <person name="Meyerdierks A."/>
            <person name="Storesund J.E."/>
            <person name="Kallscheuer N."/>
            <person name="Luecker S."/>
            <person name="Lage O.M."/>
            <person name="Pohl T."/>
            <person name="Merkel B.J."/>
            <person name="Hornburger P."/>
            <person name="Mueller R.-W."/>
            <person name="Bruemmer F."/>
            <person name="Labrenz M."/>
            <person name="Spormann A.M."/>
            <person name="Op Den Camp H."/>
            <person name="Overmann J."/>
            <person name="Amann R."/>
            <person name="Jetten M.S.M."/>
            <person name="Mascher T."/>
            <person name="Medema M.H."/>
            <person name="Devos D.P."/>
            <person name="Kaster A.-K."/>
            <person name="Ovreas L."/>
            <person name="Rohde M."/>
            <person name="Galperin M.Y."/>
            <person name="Jogler C."/>
        </authorList>
    </citation>
    <scope>NUCLEOTIDE SEQUENCE [LARGE SCALE GENOMIC DNA]</scope>
    <source>
        <strain evidence="2 3">KOR42</strain>
    </source>
</reference>
<gene>
    <name evidence="2" type="primary">dnaG_2</name>
    <name evidence="2" type="ORF">KOR42_32020</name>
</gene>
<evidence type="ECO:0000313" key="2">
    <source>
        <dbReference type="EMBL" id="TWT51920.1"/>
    </source>
</evidence>
<sequence>MIYGIDSEAGDVLAWAGRDPDYDAKRQKWLKANKSGTEPMKHRFPTQKMFRKGLELYGQQAKRLDEAEYRDRIAEIGILVVEGMNDVIRLDALKQPAVGVMSNRMTDAQVEKVVHWARRLAGGKIALMFDNDEQGIDGAKETLWKLHQQDGIQPRLVWSREMFGGVFDGRQPESVTEPEWQTIGDRLRQG</sequence>
<dbReference type="Gene3D" id="3.40.1360.10">
    <property type="match status" value="1"/>
</dbReference>
<name>A0A5C5WMS7_9PLAN</name>
<keyword evidence="3" id="KW-1185">Reference proteome</keyword>
<dbReference type="SUPFAM" id="SSF56731">
    <property type="entry name" value="DNA primase core"/>
    <property type="match status" value="1"/>
</dbReference>
<protein>
    <submittedName>
        <fullName evidence="2">DNA primase</fullName>
    </submittedName>
</protein>
<accession>A0A5C5WMS7</accession>
<dbReference type="Pfam" id="PF13155">
    <property type="entry name" value="Toprim_2"/>
    <property type="match status" value="1"/>
</dbReference>
<evidence type="ECO:0000313" key="3">
    <source>
        <dbReference type="Proteomes" id="UP000317243"/>
    </source>
</evidence>
<dbReference type="AlphaFoldDB" id="A0A5C5WMS7"/>
<dbReference type="OrthoDB" id="241515at2"/>
<evidence type="ECO:0000256" key="1">
    <source>
        <dbReference type="SAM" id="MobiDB-lite"/>
    </source>
</evidence>
<organism evidence="2 3">
    <name type="scientific">Thalassoglobus neptunius</name>
    <dbReference type="NCBI Taxonomy" id="1938619"/>
    <lineage>
        <taxon>Bacteria</taxon>
        <taxon>Pseudomonadati</taxon>
        <taxon>Planctomycetota</taxon>
        <taxon>Planctomycetia</taxon>
        <taxon>Planctomycetales</taxon>
        <taxon>Planctomycetaceae</taxon>
        <taxon>Thalassoglobus</taxon>
    </lineage>
</organism>
<dbReference type="RefSeq" id="WP_146510687.1">
    <property type="nucleotide sequence ID" value="NZ_SIHI01000009.1"/>
</dbReference>
<comment type="caution">
    <text evidence="2">The sequence shown here is derived from an EMBL/GenBank/DDBJ whole genome shotgun (WGS) entry which is preliminary data.</text>
</comment>
<dbReference type="Proteomes" id="UP000317243">
    <property type="component" value="Unassembled WGS sequence"/>
</dbReference>
<feature type="region of interest" description="Disordered" evidence="1">
    <location>
        <begin position="170"/>
        <end position="190"/>
    </location>
</feature>
<dbReference type="EMBL" id="SIHI01000009">
    <property type="protein sequence ID" value="TWT51920.1"/>
    <property type="molecule type" value="Genomic_DNA"/>
</dbReference>